<reference evidence="2" key="1">
    <citation type="journal article" date="2022" name="Int. J. Mol. Sci.">
        <title>Draft Genome of Tanacetum Coccineum: Genomic Comparison of Closely Related Tanacetum-Family Plants.</title>
        <authorList>
            <person name="Yamashiro T."/>
            <person name="Shiraishi A."/>
            <person name="Nakayama K."/>
            <person name="Satake H."/>
        </authorList>
    </citation>
    <scope>NUCLEOTIDE SEQUENCE</scope>
</reference>
<evidence type="ECO:0000256" key="1">
    <source>
        <dbReference type="SAM" id="MobiDB-lite"/>
    </source>
</evidence>
<dbReference type="EMBL" id="BQNB010012070">
    <property type="protein sequence ID" value="GJS98780.1"/>
    <property type="molecule type" value="Genomic_DNA"/>
</dbReference>
<feature type="compositionally biased region" description="Basic residues" evidence="1">
    <location>
        <begin position="83"/>
        <end position="95"/>
    </location>
</feature>
<feature type="region of interest" description="Disordered" evidence="1">
    <location>
        <begin position="67"/>
        <end position="193"/>
    </location>
</feature>
<feature type="compositionally biased region" description="Basic and acidic residues" evidence="1">
    <location>
        <begin position="148"/>
        <end position="160"/>
    </location>
</feature>
<comment type="caution">
    <text evidence="2">The sequence shown here is derived from an EMBL/GenBank/DDBJ whole genome shotgun (WGS) entry which is preliminary data.</text>
</comment>
<keyword evidence="3" id="KW-1185">Reference proteome</keyword>
<feature type="compositionally biased region" description="Acidic residues" evidence="1">
    <location>
        <begin position="161"/>
        <end position="172"/>
    </location>
</feature>
<feature type="compositionally biased region" description="Basic and acidic residues" evidence="1">
    <location>
        <begin position="130"/>
        <end position="141"/>
    </location>
</feature>
<organism evidence="2 3">
    <name type="scientific">Tanacetum coccineum</name>
    <dbReference type="NCBI Taxonomy" id="301880"/>
    <lineage>
        <taxon>Eukaryota</taxon>
        <taxon>Viridiplantae</taxon>
        <taxon>Streptophyta</taxon>
        <taxon>Embryophyta</taxon>
        <taxon>Tracheophyta</taxon>
        <taxon>Spermatophyta</taxon>
        <taxon>Magnoliopsida</taxon>
        <taxon>eudicotyledons</taxon>
        <taxon>Gunneridae</taxon>
        <taxon>Pentapetalae</taxon>
        <taxon>asterids</taxon>
        <taxon>campanulids</taxon>
        <taxon>Asterales</taxon>
        <taxon>Asteraceae</taxon>
        <taxon>Asteroideae</taxon>
        <taxon>Anthemideae</taxon>
        <taxon>Anthemidinae</taxon>
        <taxon>Tanacetum</taxon>
    </lineage>
</organism>
<evidence type="ECO:0000313" key="2">
    <source>
        <dbReference type="EMBL" id="GJS98780.1"/>
    </source>
</evidence>
<protein>
    <submittedName>
        <fullName evidence="2">Uncharacterized protein</fullName>
    </submittedName>
</protein>
<name>A0ABQ5A8X0_9ASTR</name>
<feature type="compositionally biased region" description="Basic and acidic residues" evidence="1">
    <location>
        <begin position="179"/>
        <end position="193"/>
    </location>
</feature>
<proteinExistence type="predicted"/>
<gene>
    <name evidence="2" type="ORF">Tco_0819950</name>
</gene>
<evidence type="ECO:0000313" key="3">
    <source>
        <dbReference type="Proteomes" id="UP001151760"/>
    </source>
</evidence>
<feature type="compositionally biased region" description="Low complexity" evidence="1">
    <location>
        <begin position="111"/>
        <end position="123"/>
    </location>
</feature>
<reference evidence="2" key="2">
    <citation type="submission" date="2022-01" db="EMBL/GenBank/DDBJ databases">
        <authorList>
            <person name="Yamashiro T."/>
            <person name="Shiraishi A."/>
            <person name="Satake H."/>
            <person name="Nakayama K."/>
        </authorList>
    </citation>
    <scope>NUCLEOTIDE SEQUENCE</scope>
</reference>
<accession>A0ABQ5A8X0</accession>
<sequence>MNKRLDSTPHLIADEVRLEKLKYAPKGECKPTFGMPIPEAILSGGIKETQVYADYVTKYPQAQTAPMHGMGKSLMRRGAIPTPKKKKDAALKHSRSITAEDNVCQIPTKLSTPESPDYSSSSDDSSESATDDKTESGRESDHDESDNDSEHGDESDKSASDEESTESDESDNDSNNVDDQTKELVIKPLNKEP</sequence>
<dbReference type="Proteomes" id="UP001151760">
    <property type="component" value="Unassembled WGS sequence"/>
</dbReference>